<keyword evidence="1" id="KW-0812">Transmembrane</keyword>
<dbReference type="Gene3D" id="3.90.1300.10">
    <property type="entry name" value="Amidase signature (AS) domain"/>
    <property type="match status" value="1"/>
</dbReference>
<keyword evidence="1" id="KW-1133">Transmembrane helix</keyword>
<dbReference type="GO" id="GO:0004040">
    <property type="term" value="F:amidase activity"/>
    <property type="evidence" value="ECO:0007669"/>
    <property type="project" value="TreeGrafter"/>
</dbReference>
<dbReference type="GO" id="GO:0009062">
    <property type="term" value="P:fatty acid catabolic process"/>
    <property type="evidence" value="ECO:0007669"/>
    <property type="project" value="TreeGrafter"/>
</dbReference>
<protein>
    <submittedName>
        <fullName evidence="2">Uncharacterized protein</fullName>
    </submittedName>
</protein>
<dbReference type="PANTHER" id="PTHR45847:SF6">
    <property type="entry name" value="FATTY ACID AMIDE HYDROLASE"/>
    <property type="match status" value="1"/>
</dbReference>
<organism evidence="2 3">
    <name type="scientific">Oesophagostomum dentatum</name>
    <name type="common">Nodular worm</name>
    <dbReference type="NCBI Taxonomy" id="61180"/>
    <lineage>
        <taxon>Eukaryota</taxon>
        <taxon>Metazoa</taxon>
        <taxon>Ecdysozoa</taxon>
        <taxon>Nematoda</taxon>
        <taxon>Chromadorea</taxon>
        <taxon>Rhabditida</taxon>
        <taxon>Rhabditina</taxon>
        <taxon>Rhabditomorpha</taxon>
        <taxon>Strongyloidea</taxon>
        <taxon>Strongylidae</taxon>
        <taxon>Oesophagostomum</taxon>
    </lineage>
</organism>
<sequence>MLTVAVYTALYNLLDFPAGVVPAGNVSAQDDEDLLNDSKFPIGYNPVLKTIREAAANSEGMPLSVQVVTLPYEEETCLRIMREVEKVWKEDYRKSEQVQVVFLHMVVYVIILLTAKCLLQTSVKGSG</sequence>
<gene>
    <name evidence="2" type="ORF">OESDEN_23561</name>
</gene>
<evidence type="ECO:0000256" key="1">
    <source>
        <dbReference type="SAM" id="Phobius"/>
    </source>
</evidence>
<keyword evidence="1" id="KW-0472">Membrane</keyword>
<dbReference type="InterPro" id="IPR036928">
    <property type="entry name" value="AS_sf"/>
</dbReference>
<dbReference type="GO" id="GO:0017064">
    <property type="term" value="F:fatty acid amide hydrolase activity"/>
    <property type="evidence" value="ECO:0007669"/>
    <property type="project" value="TreeGrafter"/>
</dbReference>
<name>A0A0B1RVU6_OESDE</name>
<feature type="transmembrane region" description="Helical" evidence="1">
    <location>
        <begin position="98"/>
        <end position="119"/>
    </location>
</feature>
<dbReference type="EMBL" id="KN611378">
    <property type="protein sequence ID" value="KHJ76819.1"/>
    <property type="molecule type" value="Genomic_DNA"/>
</dbReference>
<dbReference type="Proteomes" id="UP000053660">
    <property type="component" value="Unassembled WGS sequence"/>
</dbReference>
<reference evidence="2 3" key="1">
    <citation type="submission" date="2014-03" db="EMBL/GenBank/DDBJ databases">
        <title>Draft genome of the hookworm Oesophagostomum dentatum.</title>
        <authorList>
            <person name="Mitreva M."/>
        </authorList>
    </citation>
    <scope>NUCLEOTIDE SEQUENCE [LARGE SCALE GENOMIC DNA]</scope>
    <source>
        <strain evidence="2 3">OD-Hann</strain>
    </source>
</reference>
<proteinExistence type="predicted"/>
<dbReference type="PANTHER" id="PTHR45847">
    <property type="entry name" value="FATTY ACID AMIDE HYDROLASE"/>
    <property type="match status" value="1"/>
</dbReference>
<dbReference type="AlphaFoldDB" id="A0A0B1RVU6"/>
<dbReference type="SUPFAM" id="SSF75304">
    <property type="entry name" value="Amidase signature (AS) enzymes"/>
    <property type="match status" value="1"/>
</dbReference>
<dbReference type="InterPro" id="IPR052096">
    <property type="entry name" value="Endocannabinoid_amidase"/>
</dbReference>
<evidence type="ECO:0000313" key="3">
    <source>
        <dbReference type="Proteomes" id="UP000053660"/>
    </source>
</evidence>
<accession>A0A0B1RVU6</accession>
<evidence type="ECO:0000313" key="2">
    <source>
        <dbReference type="EMBL" id="KHJ76819.1"/>
    </source>
</evidence>
<dbReference type="OrthoDB" id="6428749at2759"/>
<keyword evidence="3" id="KW-1185">Reference proteome</keyword>